<proteinExistence type="predicted"/>
<dbReference type="InterPro" id="IPR027417">
    <property type="entry name" value="P-loop_NTPase"/>
</dbReference>
<accession>A0A1S8A4L5</accession>
<name>A0A1S8A4L5_ROSNE</name>
<evidence type="ECO:0000313" key="1">
    <source>
        <dbReference type="EMBL" id="GAW25026.1"/>
    </source>
</evidence>
<dbReference type="Gene3D" id="3.40.50.300">
    <property type="entry name" value="P-loop containing nucleotide triphosphate hydrolases"/>
    <property type="match status" value="1"/>
</dbReference>
<dbReference type="Proteomes" id="UP000054516">
    <property type="component" value="Unassembled WGS sequence"/>
</dbReference>
<organism evidence="1">
    <name type="scientific">Rosellinia necatrix</name>
    <name type="common">White root-rot fungus</name>
    <dbReference type="NCBI Taxonomy" id="77044"/>
    <lineage>
        <taxon>Eukaryota</taxon>
        <taxon>Fungi</taxon>
        <taxon>Dikarya</taxon>
        <taxon>Ascomycota</taxon>
        <taxon>Pezizomycotina</taxon>
        <taxon>Sordariomycetes</taxon>
        <taxon>Xylariomycetidae</taxon>
        <taxon>Xylariales</taxon>
        <taxon>Xylariaceae</taxon>
        <taxon>Rosellinia</taxon>
    </lineage>
</organism>
<protein>
    <submittedName>
        <fullName evidence="1">Uncharacterized protein</fullName>
    </submittedName>
</protein>
<dbReference type="EMBL" id="DF977446">
    <property type="protein sequence ID" value="GAW25026.1"/>
    <property type="molecule type" value="Genomic_DNA"/>
</dbReference>
<sequence length="56" mass="6670">MSAVADRERDRDPAWVYDWRRGQEAALRARRGAGMTDEQVVRFCRRLLSRLRAVHR</sequence>
<dbReference type="AlphaFoldDB" id="A0A1S8A4L5"/>
<evidence type="ECO:0000313" key="2">
    <source>
        <dbReference type="Proteomes" id="UP000054516"/>
    </source>
</evidence>
<gene>
    <name evidence="1" type="ORF">SAMD00023353_0101350</name>
</gene>
<reference evidence="1" key="1">
    <citation type="submission" date="2016-03" db="EMBL/GenBank/DDBJ databases">
        <title>Draft genome sequence of Rosellinia necatrix.</title>
        <authorList>
            <person name="Kanematsu S."/>
        </authorList>
    </citation>
    <scope>NUCLEOTIDE SEQUENCE [LARGE SCALE GENOMIC DNA]</scope>
    <source>
        <strain evidence="1">W97</strain>
    </source>
</reference>
<dbReference type="OrthoDB" id="347435at2759"/>
<keyword evidence="2" id="KW-1185">Reference proteome</keyword>